<reference evidence="2" key="1">
    <citation type="submission" date="2021-04" db="EMBL/GenBank/DDBJ databases">
        <title>Genome based classification of Actinospica acidithermotolerans sp. nov., an actinobacterium isolated from an Indonesian hot spring.</title>
        <authorList>
            <person name="Kusuma A.B."/>
            <person name="Putra K.E."/>
            <person name="Nafisah S."/>
            <person name="Loh J."/>
            <person name="Nouioui I."/>
            <person name="Goodfellow M."/>
        </authorList>
    </citation>
    <scope>NUCLEOTIDE SEQUENCE</scope>
    <source>
        <strain evidence="2">DSM 45618</strain>
    </source>
</reference>
<evidence type="ECO:0000313" key="2">
    <source>
        <dbReference type="EMBL" id="MBS2964047.1"/>
    </source>
</evidence>
<dbReference type="RefSeq" id="WP_211468315.1">
    <property type="nucleotide sequence ID" value="NZ_JAGSXH010000040.1"/>
</dbReference>
<feature type="transmembrane region" description="Helical" evidence="1">
    <location>
        <begin position="42"/>
        <end position="61"/>
    </location>
</feature>
<proteinExistence type="predicted"/>
<dbReference type="EMBL" id="JAGSXH010000040">
    <property type="protein sequence ID" value="MBS2964047.1"/>
    <property type="molecule type" value="Genomic_DNA"/>
</dbReference>
<comment type="caution">
    <text evidence="2">The sequence shown here is derived from an EMBL/GenBank/DDBJ whole genome shotgun (WGS) entry which is preliminary data.</text>
</comment>
<dbReference type="AlphaFoldDB" id="A0A8J7WPP0"/>
<evidence type="ECO:0000313" key="3">
    <source>
        <dbReference type="Proteomes" id="UP000677913"/>
    </source>
</evidence>
<keyword evidence="1" id="KW-1133">Transmembrane helix</keyword>
<sequence length="129" mass="14534">MPLSEHEQRLLEQMERALHAEDPKFASALQGNKLRRRLRRRVGFAVAGVLAGGALIGYGIVAGRVALDAAGAAVVVACAWLAWLSWRRIPAPGQIVPASRLRPRRTPRSGSFRQRMELRWQRRRERDGF</sequence>
<keyword evidence="1" id="KW-0472">Membrane</keyword>
<dbReference type="Proteomes" id="UP000677913">
    <property type="component" value="Unassembled WGS sequence"/>
</dbReference>
<dbReference type="InterPro" id="IPR021401">
    <property type="entry name" value="DUF3040"/>
</dbReference>
<name>A0A8J7WPP0_9ACTN</name>
<keyword evidence="3" id="KW-1185">Reference proteome</keyword>
<evidence type="ECO:0000256" key="1">
    <source>
        <dbReference type="SAM" id="Phobius"/>
    </source>
</evidence>
<gene>
    <name evidence="2" type="ORF">KGA66_13400</name>
</gene>
<keyword evidence="1" id="KW-0812">Transmembrane</keyword>
<protein>
    <submittedName>
        <fullName evidence="2">DUF3040 domain-containing protein</fullName>
    </submittedName>
</protein>
<dbReference type="Pfam" id="PF11239">
    <property type="entry name" value="DUF3040"/>
    <property type="match status" value="1"/>
</dbReference>
<organism evidence="2 3">
    <name type="scientific">Actinocrinis puniceicyclus</name>
    <dbReference type="NCBI Taxonomy" id="977794"/>
    <lineage>
        <taxon>Bacteria</taxon>
        <taxon>Bacillati</taxon>
        <taxon>Actinomycetota</taxon>
        <taxon>Actinomycetes</taxon>
        <taxon>Catenulisporales</taxon>
        <taxon>Actinospicaceae</taxon>
        <taxon>Actinocrinis</taxon>
    </lineage>
</organism>
<feature type="transmembrane region" description="Helical" evidence="1">
    <location>
        <begin position="67"/>
        <end position="86"/>
    </location>
</feature>
<accession>A0A8J7WPP0</accession>